<dbReference type="Proteomes" id="UP000018958">
    <property type="component" value="Unassembled WGS sequence"/>
</dbReference>
<reference evidence="1 2" key="1">
    <citation type="submission" date="2013-11" db="EMBL/GenBank/DDBJ databases">
        <title>The Genome Sequence of Phytophthora parasitica CJ01A1.</title>
        <authorList>
            <consortium name="The Broad Institute Genomics Platform"/>
            <person name="Russ C."/>
            <person name="Tyler B."/>
            <person name="Panabieres F."/>
            <person name="Shan W."/>
            <person name="Tripathy S."/>
            <person name="Grunwald N."/>
            <person name="Machado M."/>
            <person name="Johnson C.S."/>
            <person name="Walker B."/>
            <person name="Young S.K."/>
            <person name="Zeng Q."/>
            <person name="Gargeya S."/>
            <person name="Fitzgerald M."/>
            <person name="Haas B."/>
            <person name="Abouelleil A."/>
            <person name="Allen A.W."/>
            <person name="Alvarado L."/>
            <person name="Arachchi H.M."/>
            <person name="Berlin A.M."/>
            <person name="Chapman S.B."/>
            <person name="Gainer-Dewar J."/>
            <person name="Goldberg J."/>
            <person name="Griggs A."/>
            <person name="Gujja S."/>
            <person name="Hansen M."/>
            <person name="Howarth C."/>
            <person name="Imamovic A."/>
            <person name="Ireland A."/>
            <person name="Larimer J."/>
            <person name="McCowan C."/>
            <person name="Murphy C."/>
            <person name="Pearson M."/>
            <person name="Poon T.W."/>
            <person name="Priest M."/>
            <person name="Roberts A."/>
            <person name="Saif S."/>
            <person name="Shea T."/>
            <person name="Sisk P."/>
            <person name="Sykes S."/>
            <person name="Wortman J."/>
            <person name="Nusbaum C."/>
            <person name="Birren B."/>
        </authorList>
    </citation>
    <scope>NUCLEOTIDE SEQUENCE [LARGE SCALE GENOMIC DNA]</scope>
    <source>
        <strain evidence="1 2">CJ01A1</strain>
    </source>
</reference>
<organism evidence="1 2">
    <name type="scientific">Phytophthora nicotianae CJ01A1</name>
    <dbReference type="NCBI Taxonomy" id="1317063"/>
    <lineage>
        <taxon>Eukaryota</taxon>
        <taxon>Sar</taxon>
        <taxon>Stramenopiles</taxon>
        <taxon>Oomycota</taxon>
        <taxon>Peronosporomycetes</taxon>
        <taxon>Peronosporales</taxon>
        <taxon>Peronosporaceae</taxon>
        <taxon>Phytophthora</taxon>
    </lineage>
</organism>
<dbReference type="EMBL" id="ANIX01000195">
    <property type="protein sequence ID" value="ETP26384.1"/>
    <property type="molecule type" value="Genomic_DNA"/>
</dbReference>
<comment type="caution">
    <text evidence="1">The sequence shown here is derived from an EMBL/GenBank/DDBJ whole genome shotgun (WGS) entry which is preliminary data.</text>
</comment>
<proteinExistence type="predicted"/>
<evidence type="ECO:0000313" key="2">
    <source>
        <dbReference type="Proteomes" id="UP000018958"/>
    </source>
</evidence>
<evidence type="ECO:0000313" key="1">
    <source>
        <dbReference type="EMBL" id="ETP26384.1"/>
    </source>
</evidence>
<sequence length="194" mass="21555">MTVSTGTVAMTAHPCVLAMSLLGALWVLTAQVTAFAMALPFKTSTAGTPKLFQQQLSSVESFKILLTHLWSVKGWSLRADTAPGQAAAMNKKPTIQQMPSFSNRFGGGNLYAFRDTLGVKRAHDETDIDLLQARYVKAKRVRAVKVTAVLKKQLGDIEKSVSSMSRSVFEMMMLIREEQERKADVNREEEDRCR</sequence>
<protein>
    <submittedName>
        <fullName evidence="1">Uncharacterized protein</fullName>
    </submittedName>
</protein>
<name>W2XWR8_PHYNI</name>
<accession>W2XWR8</accession>
<dbReference type="AlphaFoldDB" id="W2XWR8"/>
<dbReference type="PANTHER" id="PTHR34409">
    <property type="entry name" value="SET DOMAIN-CONTAINING PROTEIN"/>
    <property type="match status" value="1"/>
</dbReference>
<gene>
    <name evidence="1" type="ORF">F441_00903</name>
</gene>
<dbReference type="PANTHER" id="PTHR34409:SF1">
    <property type="entry name" value="MYB-LIKE DOMAIN-CONTAINING PROTEIN"/>
    <property type="match status" value="1"/>
</dbReference>